<feature type="region of interest" description="Disordered" evidence="1">
    <location>
        <begin position="92"/>
        <end position="124"/>
    </location>
</feature>
<proteinExistence type="predicted"/>
<dbReference type="EMBL" id="JALLPB020000199">
    <property type="protein sequence ID" value="KAL3815420.1"/>
    <property type="molecule type" value="Genomic_DNA"/>
</dbReference>
<accession>A0ABD3RR45</accession>
<protein>
    <submittedName>
        <fullName evidence="2">Uncharacterized protein</fullName>
    </submittedName>
</protein>
<feature type="compositionally biased region" description="Basic residues" evidence="1">
    <location>
        <begin position="318"/>
        <end position="328"/>
    </location>
</feature>
<gene>
    <name evidence="2" type="ORF">ACHAXA_009165</name>
</gene>
<keyword evidence="3" id="KW-1185">Reference proteome</keyword>
<feature type="region of interest" description="Disordered" evidence="1">
    <location>
        <begin position="1"/>
        <end position="23"/>
    </location>
</feature>
<feature type="compositionally biased region" description="Low complexity" evidence="1">
    <location>
        <begin position="100"/>
        <end position="115"/>
    </location>
</feature>
<dbReference type="AlphaFoldDB" id="A0ABD3RR45"/>
<dbReference type="PROSITE" id="PS50890">
    <property type="entry name" value="PUA"/>
    <property type="match status" value="1"/>
</dbReference>
<name>A0ABD3RR45_9STRA</name>
<evidence type="ECO:0000313" key="3">
    <source>
        <dbReference type="Proteomes" id="UP001530377"/>
    </source>
</evidence>
<feature type="compositionally biased region" description="Basic residues" evidence="1">
    <location>
        <begin position="354"/>
        <end position="374"/>
    </location>
</feature>
<feature type="compositionally biased region" description="Polar residues" evidence="1">
    <location>
        <begin position="439"/>
        <end position="459"/>
    </location>
</feature>
<dbReference type="Proteomes" id="UP001530377">
    <property type="component" value="Unassembled WGS sequence"/>
</dbReference>
<sequence length="824" mass="93085">MLPEQLRHGRNHTTLPVQDHQPPLSPWFSCNANNNNIELDPLTDHLPSPMETVHHKFLPGGYSEISSKVKRAHEIIQMRLHQRLLEGNDAKKHHDPRYLQRQQEQQQHHMQAQQHSPAEQYQPRPNYSIMIESKHSRDDDTAPFDEHSLDEPHIELNTNLGIDEMNLEDTFGFAKNTKIDDDLFEKIYSGNEDEEGTLHSSSAELNPYPPNDCDIQRKWISEDNLKHSQRGNKNMQQGVDSIFRSHWTADLTKADKMQLVSPTVAMDRRLLSRPRAQTQRSAVVSINSSFPTPGSSTRCANTGATLGRDNRAASMPRSRNRSKSRSNRSLRTASLAQNHLDLATSTTSQTVSRIKSRSHRSSSRGTSCRRRSRSRSTSIAPPKDDYHANLFRGAALIRDQLLRSMASADEVMDEANREFMEEMIEMGGRHEGLAGGGSPNKSNQSSPSRNSYAQSTADSSVFETESRRLDNIVGIFAQCSLTRTSLDKKNNVQAHPEVEKRIVEATHVQLHDPSLDLIRTTVSQTKSQPQKVAKSLATNITHSKNDLQYFQEDAQRDIVTVKSSEEFVSSSAKLNHSFQEQSRQQAEISVVDEALAHAKKAGPFWRSLVGNHVRFPSKWDGLLPPTSPAIHSYNHQWSKWYYVARHRVKGDKRLNSAEFGVHTRRSGGRILMRMIIRGMQTQQVCREIAIGCFHPNSKGIRKGDPSLEAEDVREIWMAVRWLISVDDAEPRLDLTTNGLNYGSVVDNFLMQNKESLNLETMGSTLGRRKAVNNGNVRAIFGDRPPISTVDLHEDEFAEILTANVGKKLAVLPALMLLKLFLFTK</sequence>
<evidence type="ECO:0000313" key="2">
    <source>
        <dbReference type="EMBL" id="KAL3815420.1"/>
    </source>
</evidence>
<feature type="compositionally biased region" description="Polar residues" evidence="1">
    <location>
        <begin position="330"/>
        <end position="351"/>
    </location>
</feature>
<comment type="caution">
    <text evidence="2">The sequence shown here is derived from an EMBL/GenBank/DDBJ whole genome shotgun (WGS) entry which is preliminary data.</text>
</comment>
<feature type="region of interest" description="Disordered" evidence="1">
    <location>
        <begin position="429"/>
        <end position="459"/>
    </location>
</feature>
<evidence type="ECO:0000256" key="1">
    <source>
        <dbReference type="SAM" id="MobiDB-lite"/>
    </source>
</evidence>
<feature type="compositionally biased region" description="Polar residues" evidence="1">
    <location>
        <begin position="275"/>
        <end position="304"/>
    </location>
</feature>
<reference evidence="2 3" key="1">
    <citation type="submission" date="2024-10" db="EMBL/GenBank/DDBJ databases">
        <title>Updated reference genomes for cyclostephanoid diatoms.</title>
        <authorList>
            <person name="Roberts W.R."/>
            <person name="Alverson A.J."/>
        </authorList>
    </citation>
    <scope>NUCLEOTIDE SEQUENCE [LARGE SCALE GENOMIC DNA]</scope>
    <source>
        <strain evidence="2 3">AJA228-03</strain>
    </source>
</reference>
<feature type="region of interest" description="Disordered" evidence="1">
    <location>
        <begin position="272"/>
        <end position="385"/>
    </location>
</feature>
<organism evidence="2 3">
    <name type="scientific">Cyclostephanos tholiformis</name>
    <dbReference type="NCBI Taxonomy" id="382380"/>
    <lineage>
        <taxon>Eukaryota</taxon>
        <taxon>Sar</taxon>
        <taxon>Stramenopiles</taxon>
        <taxon>Ochrophyta</taxon>
        <taxon>Bacillariophyta</taxon>
        <taxon>Coscinodiscophyceae</taxon>
        <taxon>Thalassiosirophycidae</taxon>
        <taxon>Stephanodiscales</taxon>
        <taxon>Stephanodiscaceae</taxon>
        <taxon>Cyclostephanos</taxon>
    </lineage>
</organism>